<dbReference type="GO" id="GO:0046872">
    <property type="term" value="F:metal ion binding"/>
    <property type="evidence" value="ECO:0007669"/>
    <property type="project" value="UniProtKB-KW"/>
</dbReference>
<dbReference type="PIRSF" id="PIRSF038927">
    <property type="entry name" value="Catalase_clade2"/>
    <property type="match status" value="1"/>
</dbReference>
<feature type="chain" id="PRO_5010864529" description="Catalase" evidence="14">
    <location>
        <begin position="22"/>
        <end position="723"/>
    </location>
</feature>
<dbReference type="OMA" id="YGDWSNI"/>
<dbReference type="STRING" id="13706.A0A1X2HAP8"/>
<evidence type="ECO:0000256" key="11">
    <source>
        <dbReference type="PIRSR" id="PIRSR038927-1"/>
    </source>
</evidence>
<evidence type="ECO:0000256" key="14">
    <source>
        <dbReference type="SAM" id="SignalP"/>
    </source>
</evidence>
<dbReference type="GO" id="GO:0004096">
    <property type="term" value="F:catalase activity"/>
    <property type="evidence" value="ECO:0007669"/>
    <property type="project" value="UniProtKB-UniRule"/>
</dbReference>
<dbReference type="PANTHER" id="PTHR42821">
    <property type="entry name" value="CATALASE"/>
    <property type="match status" value="1"/>
</dbReference>
<dbReference type="CDD" id="cd03132">
    <property type="entry name" value="GATase1_catalase"/>
    <property type="match status" value="1"/>
</dbReference>
<dbReference type="FunFam" id="2.40.180.10:FF:000003">
    <property type="entry name" value="Catalase"/>
    <property type="match status" value="1"/>
</dbReference>
<dbReference type="InterPro" id="IPR024712">
    <property type="entry name" value="Catalase_clade2"/>
</dbReference>
<dbReference type="SUPFAM" id="SSF52317">
    <property type="entry name" value="Class I glutamine amidotransferase-like"/>
    <property type="match status" value="1"/>
</dbReference>
<organism evidence="16 17">
    <name type="scientific">Syncephalastrum racemosum</name>
    <name type="common">Filamentous fungus</name>
    <dbReference type="NCBI Taxonomy" id="13706"/>
    <lineage>
        <taxon>Eukaryota</taxon>
        <taxon>Fungi</taxon>
        <taxon>Fungi incertae sedis</taxon>
        <taxon>Mucoromycota</taxon>
        <taxon>Mucoromycotina</taxon>
        <taxon>Mucoromycetes</taxon>
        <taxon>Mucorales</taxon>
        <taxon>Syncephalastraceae</taxon>
        <taxon>Syncephalastrum</taxon>
    </lineage>
</organism>
<dbReference type="Gene3D" id="1.20.1370.20">
    <property type="match status" value="1"/>
</dbReference>
<evidence type="ECO:0000256" key="1">
    <source>
        <dbReference type="ARBA" id="ARBA00001971"/>
    </source>
</evidence>
<evidence type="ECO:0000313" key="16">
    <source>
        <dbReference type="EMBL" id="ORY95751.1"/>
    </source>
</evidence>
<dbReference type="InterPro" id="IPR041399">
    <property type="entry name" value="Catalase_large_C"/>
</dbReference>
<dbReference type="GO" id="GO:0006979">
    <property type="term" value="P:response to oxidative stress"/>
    <property type="evidence" value="ECO:0007669"/>
    <property type="project" value="InterPro"/>
</dbReference>
<dbReference type="GO" id="GO:0020037">
    <property type="term" value="F:heme binding"/>
    <property type="evidence" value="ECO:0007669"/>
    <property type="project" value="UniProtKB-UniRule"/>
</dbReference>
<keyword evidence="9 10" id="KW-0376">Hydrogen peroxide</keyword>
<dbReference type="InterPro" id="IPR002226">
    <property type="entry name" value="Catalase_haem_BS"/>
</dbReference>
<dbReference type="Proteomes" id="UP000242180">
    <property type="component" value="Unassembled WGS sequence"/>
</dbReference>
<proteinExistence type="inferred from homology"/>
<comment type="cofactor">
    <cofactor evidence="1 10 12">
        <name>heme</name>
        <dbReference type="ChEBI" id="CHEBI:30413"/>
    </cofactor>
</comment>
<dbReference type="Gene3D" id="3.40.50.880">
    <property type="match status" value="1"/>
</dbReference>
<feature type="active site" evidence="11">
    <location>
        <position position="101"/>
    </location>
</feature>
<dbReference type="Gene3D" id="2.40.180.10">
    <property type="entry name" value="Catalase core domain"/>
    <property type="match status" value="1"/>
</dbReference>
<dbReference type="EC" id="1.11.1.6" evidence="3 10"/>
<dbReference type="PROSITE" id="PS51402">
    <property type="entry name" value="CATALASE_3"/>
    <property type="match status" value="1"/>
</dbReference>
<dbReference type="PROSITE" id="PS00437">
    <property type="entry name" value="CATALASE_1"/>
    <property type="match status" value="1"/>
</dbReference>
<keyword evidence="4 10" id="KW-0575">Peroxidase</keyword>
<keyword evidence="7 10" id="KW-0560">Oxidoreductase</keyword>
<evidence type="ECO:0000256" key="7">
    <source>
        <dbReference type="ARBA" id="ARBA00023002"/>
    </source>
</evidence>
<dbReference type="InterPro" id="IPR018028">
    <property type="entry name" value="Catalase"/>
</dbReference>
<dbReference type="Pfam" id="PF06628">
    <property type="entry name" value="Catalase-rel"/>
    <property type="match status" value="1"/>
</dbReference>
<evidence type="ECO:0000256" key="10">
    <source>
        <dbReference type="PIRNR" id="PIRNR038927"/>
    </source>
</evidence>
<comment type="function">
    <text evidence="10">Occurs in almost all aerobically respiring organisms and serves to protect cells from the toxic effects of hydrogen peroxide.</text>
</comment>
<dbReference type="InterPro" id="IPR020835">
    <property type="entry name" value="Catalase_sf"/>
</dbReference>
<dbReference type="EMBL" id="MCGN01000006">
    <property type="protein sequence ID" value="ORY95751.1"/>
    <property type="molecule type" value="Genomic_DNA"/>
</dbReference>
<dbReference type="InterPro" id="IPR011614">
    <property type="entry name" value="Catalase_core"/>
</dbReference>
<evidence type="ECO:0000256" key="3">
    <source>
        <dbReference type="ARBA" id="ARBA00012314"/>
    </source>
</evidence>
<feature type="signal peptide" evidence="14">
    <location>
        <begin position="1"/>
        <end position="21"/>
    </location>
</feature>
<protein>
    <recommendedName>
        <fullName evidence="3 10">Catalase</fullName>
        <ecNumber evidence="3 10">1.11.1.6</ecNumber>
    </recommendedName>
</protein>
<sequence length="723" mass="80904">MHLKTLGLLGIALALQNVAFADDAACAFQNAYTGDDPKAAQLAQYTISQAGTQETTNFGQKVNNTDSLKAGLRGPTLLEDFMMREKIMHFDHERIPERVVHARGVGAHGFFEPYADWSNITAAKFLQQPDKKTPVFVRFSTVLGSRGSPDTVRDVRGFSTRFYTEEGNFDLVGNVIAPFFVHDAIKFPDIIHAGKPEPDKEVPQAGTAHDTAYDFFAEFPETLHTVFWALSGRGIPRSFRQVEGFGVHTFRLITDENHSVFVKFHWKPKQGLSNLVWDEAQKIAGKDIDFHRNDLYTAIERGDYPEYELGVQIIPEEDEDKFDFDLLDPTKIVPESLVPVTKIGRMVLNRNVDNFFSETEQITFHPGHVVRGIGFTNDPLLQGRLFSYLDTQLNRMNGANFMQIPINRPIVPVHNNQRDGYMQQNVYTGKVSYFPNGLQGNTPSMVEPEQGGYIDYREHIDGVKQRGRSAKFFDFYSQPRLFYNSLTPAEKQQMINGLRFEVGKSKSLDVRKRMIDVINHVDNNLARRIAEDIGVPLPDKIVENDNRTTVGLSIQNYPKPDNIRTRTVAILTAPGSDTGEAQALYDYLAGEGAYVDFIGTALGDQNGLNITSTYLHTSSVLYDALYVPGGEAGIKKLTSSSSLFPYDEPKAFVLDAYRHGKPIAATGSDAIQFINAAVGFDITDKDGVVTGDSPSDIESKFREALIEQRFWSRIPLDPNADDK</sequence>
<dbReference type="InterPro" id="IPR029062">
    <property type="entry name" value="Class_I_gatase-like"/>
</dbReference>
<feature type="active site" evidence="11">
    <location>
        <position position="174"/>
    </location>
</feature>
<comment type="caution">
    <text evidence="16">The sequence shown here is derived from an EMBL/GenBank/DDBJ whole genome shotgun (WGS) entry which is preliminary data.</text>
</comment>
<evidence type="ECO:0000256" key="9">
    <source>
        <dbReference type="ARBA" id="ARBA00023324"/>
    </source>
</evidence>
<dbReference type="PANTHER" id="PTHR42821:SF3">
    <property type="entry name" value="CATALASE B"/>
    <property type="match status" value="1"/>
</dbReference>
<keyword evidence="14" id="KW-0732">Signal</keyword>
<dbReference type="GO" id="GO:0042744">
    <property type="term" value="P:hydrogen peroxide catabolic process"/>
    <property type="evidence" value="ECO:0007669"/>
    <property type="project" value="UniProtKB-UniRule"/>
</dbReference>
<dbReference type="InParanoid" id="A0A1X2HAP8"/>
<dbReference type="SUPFAM" id="SSF56634">
    <property type="entry name" value="Heme-dependent catalase-like"/>
    <property type="match status" value="1"/>
</dbReference>
<evidence type="ECO:0000313" key="17">
    <source>
        <dbReference type="Proteomes" id="UP000242180"/>
    </source>
</evidence>
<evidence type="ECO:0000259" key="15">
    <source>
        <dbReference type="SMART" id="SM01060"/>
    </source>
</evidence>
<accession>A0A1X2HAP8</accession>
<evidence type="ECO:0000256" key="6">
    <source>
        <dbReference type="ARBA" id="ARBA00022723"/>
    </source>
</evidence>
<reference evidence="16 17" key="1">
    <citation type="submission" date="2016-07" db="EMBL/GenBank/DDBJ databases">
        <title>Pervasive Adenine N6-methylation of Active Genes in Fungi.</title>
        <authorList>
            <consortium name="DOE Joint Genome Institute"/>
            <person name="Mondo S.J."/>
            <person name="Dannebaum R.O."/>
            <person name="Kuo R.C."/>
            <person name="Labutti K."/>
            <person name="Haridas S."/>
            <person name="Kuo A."/>
            <person name="Salamov A."/>
            <person name="Ahrendt S.R."/>
            <person name="Lipzen A."/>
            <person name="Sullivan W."/>
            <person name="Andreopoulos W.B."/>
            <person name="Clum A."/>
            <person name="Lindquist E."/>
            <person name="Daum C."/>
            <person name="Ramamoorthy G.K."/>
            <person name="Gryganskyi A."/>
            <person name="Culley D."/>
            <person name="Magnuson J.K."/>
            <person name="James T.Y."/>
            <person name="O'Malley M.A."/>
            <person name="Stajich J.E."/>
            <person name="Spatafora J.W."/>
            <person name="Visel A."/>
            <person name="Grigoriev I.V."/>
        </authorList>
    </citation>
    <scope>NUCLEOTIDE SEQUENCE [LARGE SCALE GENOMIC DNA]</scope>
    <source>
        <strain evidence="16 17">NRRL 2496</strain>
    </source>
</reference>
<evidence type="ECO:0000256" key="4">
    <source>
        <dbReference type="ARBA" id="ARBA00022559"/>
    </source>
</evidence>
<dbReference type="Pfam" id="PF18011">
    <property type="entry name" value="Catalase_C"/>
    <property type="match status" value="1"/>
</dbReference>
<dbReference type="SMART" id="SM01060">
    <property type="entry name" value="Catalase"/>
    <property type="match status" value="1"/>
</dbReference>
<dbReference type="OrthoDB" id="6880011at2759"/>
<feature type="cross-link" description="3'-histidyl-3-tyrosine (His-Tyr)" evidence="13">
    <location>
        <begin position="365"/>
        <end position="388"/>
    </location>
</feature>
<evidence type="ECO:0000256" key="12">
    <source>
        <dbReference type="PIRSR" id="PIRSR038927-2"/>
    </source>
</evidence>
<keyword evidence="6 10" id="KW-0479">Metal-binding</keyword>
<feature type="binding site" description="axial binding residue" evidence="12">
    <location>
        <position position="388"/>
    </location>
    <ligand>
        <name>heme</name>
        <dbReference type="ChEBI" id="CHEBI:30413"/>
    </ligand>
    <ligandPart>
        <name>Fe</name>
        <dbReference type="ChEBI" id="CHEBI:18248"/>
    </ligandPart>
</feature>
<evidence type="ECO:0000256" key="2">
    <source>
        <dbReference type="ARBA" id="ARBA00005329"/>
    </source>
</evidence>
<gene>
    <name evidence="16" type="ORF">BCR43DRAFT_525427</name>
</gene>
<evidence type="ECO:0000256" key="5">
    <source>
        <dbReference type="ARBA" id="ARBA00022617"/>
    </source>
</evidence>
<dbReference type="Pfam" id="PF00199">
    <property type="entry name" value="Catalase"/>
    <property type="match status" value="1"/>
</dbReference>
<comment type="catalytic activity">
    <reaction evidence="10">
        <text>2 H2O2 = O2 + 2 H2O</text>
        <dbReference type="Rhea" id="RHEA:20309"/>
        <dbReference type="ChEBI" id="CHEBI:15377"/>
        <dbReference type="ChEBI" id="CHEBI:15379"/>
        <dbReference type="ChEBI" id="CHEBI:16240"/>
        <dbReference type="EC" id="1.11.1.6"/>
    </reaction>
</comment>
<dbReference type="InterPro" id="IPR043156">
    <property type="entry name" value="Catalase_clade2_helical"/>
</dbReference>
<evidence type="ECO:0000256" key="8">
    <source>
        <dbReference type="ARBA" id="ARBA00023004"/>
    </source>
</evidence>
<keyword evidence="8 10" id="KW-0408">Iron</keyword>
<feature type="domain" description="Catalase core" evidence="15">
    <location>
        <begin position="55"/>
        <end position="442"/>
    </location>
</feature>
<keyword evidence="17" id="KW-1185">Reference proteome</keyword>
<dbReference type="GO" id="GO:0005829">
    <property type="term" value="C:cytosol"/>
    <property type="evidence" value="ECO:0007669"/>
    <property type="project" value="TreeGrafter"/>
</dbReference>
<evidence type="ECO:0000256" key="13">
    <source>
        <dbReference type="PIRSR" id="PIRSR038927-4"/>
    </source>
</evidence>
<dbReference type="AlphaFoldDB" id="A0A1X2HAP8"/>
<comment type="similarity">
    <text evidence="2 10">Belongs to the catalase family.</text>
</comment>
<dbReference type="InterPro" id="IPR010582">
    <property type="entry name" value="Catalase_immune_responsive"/>
</dbReference>
<keyword evidence="5 10" id="KW-0349">Heme</keyword>
<name>A0A1X2HAP8_SYNRA</name>
<dbReference type="PRINTS" id="PR00067">
    <property type="entry name" value="CATALASE"/>
</dbReference>